<keyword evidence="3" id="KW-1185">Reference proteome</keyword>
<sequence length="84" mass="9455">MGTDSSFIKFSILSSFLLFIFCYFVSINSCTHLAPDFTPQSLPKLQNQDLFCPPLSVSRTYGEDDVEIKRGISPSSLYHKIGRT</sequence>
<proteinExistence type="predicted"/>
<dbReference type="AlphaFoldDB" id="A0A314L3R1"/>
<dbReference type="EMBL" id="MJEQ01000467">
    <property type="protein sequence ID" value="OIT36135.1"/>
    <property type="molecule type" value="Genomic_DNA"/>
</dbReference>
<dbReference type="Proteomes" id="UP000187609">
    <property type="component" value="Unassembled WGS sequence"/>
</dbReference>
<evidence type="ECO:0000313" key="3">
    <source>
        <dbReference type="Proteomes" id="UP000187609"/>
    </source>
</evidence>
<keyword evidence="1" id="KW-1133">Transmembrane helix</keyword>
<dbReference type="Gramene" id="OIT36135">
    <property type="protein sequence ID" value="OIT36135"/>
    <property type="gene ID" value="A4A49_05867"/>
</dbReference>
<gene>
    <name evidence="2" type="ORF">A4A49_05867</name>
</gene>
<reference evidence="2" key="1">
    <citation type="submission" date="2016-11" db="EMBL/GenBank/DDBJ databases">
        <title>The genome of Nicotiana attenuata.</title>
        <authorList>
            <person name="Xu S."/>
            <person name="Brockmoeller T."/>
            <person name="Gaquerel E."/>
            <person name="Navarro A."/>
            <person name="Kuhl H."/>
            <person name="Gase K."/>
            <person name="Ling Z."/>
            <person name="Zhou W."/>
            <person name="Kreitzer C."/>
            <person name="Stanke M."/>
            <person name="Tang H."/>
            <person name="Lyons E."/>
            <person name="Pandey P."/>
            <person name="Pandey S.P."/>
            <person name="Timmermann B."/>
            <person name="Baldwin I.T."/>
        </authorList>
    </citation>
    <scope>NUCLEOTIDE SEQUENCE [LARGE SCALE GENOMIC DNA]</scope>
    <source>
        <strain evidence="2">UT</strain>
    </source>
</reference>
<accession>A0A314L3R1</accession>
<protein>
    <submittedName>
        <fullName evidence="2">Uncharacterized protein</fullName>
    </submittedName>
</protein>
<feature type="transmembrane region" description="Helical" evidence="1">
    <location>
        <begin position="7"/>
        <end position="26"/>
    </location>
</feature>
<evidence type="ECO:0000256" key="1">
    <source>
        <dbReference type="SAM" id="Phobius"/>
    </source>
</evidence>
<organism evidence="2 3">
    <name type="scientific">Nicotiana attenuata</name>
    <name type="common">Coyote tobacco</name>
    <dbReference type="NCBI Taxonomy" id="49451"/>
    <lineage>
        <taxon>Eukaryota</taxon>
        <taxon>Viridiplantae</taxon>
        <taxon>Streptophyta</taxon>
        <taxon>Embryophyta</taxon>
        <taxon>Tracheophyta</taxon>
        <taxon>Spermatophyta</taxon>
        <taxon>Magnoliopsida</taxon>
        <taxon>eudicotyledons</taxon>
        <taxon>Gunneridae</taxon>
        <taxon>Pentapetalae</taxon>
        <taxon>asterids</taxon>
        <taxon>lamiids</taxon>
        <taxon>Solanales</taxon>
        <taxon>Solanaceae</taxon>
        <taxon>Nicotianoideae</taxon>
        <taxon>Nicotianeae</taxon>
        <taxon>Nicotiana</taxon>
    </lineage>
</organism>
<keyword evidence="1" id="KW-0472">Membrane</keyword>
<comment type="caution">
    <text evidence="2">The sequence shown here is derived from an EMBL/GenBank/DDBJ whole genome shotgun (WGS) entry which is preliminary data.</text>
</comment>
<keyword evidence="1" id="KW-0812">Transmembrane</keyword>
<name>A0A314L3R1_NICAT</name>
<evidence type="ECO:0000313" key="2">
    <source>
        <dbReference type="EMBL" id="OIT36135.1"/>
    </source>
</evidence>